<dbReference type="InterPro" id="IPR016528">
    <property type="entry name" value="VPS11"/>
</dbReference>
<dbReference type="Pfam" id="PF12451">
    <property type="entry name" value="VPS11_C"/>
    <property type="match status" value="1"/>
</dbReference>
<protein>
    <recommendedName>
        <fullName evidence="9">E3 ubiquitin-protein ligase PEP5</fullName>
        <ecNumber evidence="9">2.3.2.27</ecNumber>
    </recommendedName>
</protein>
<keyword evidence="6 9" id="KW-0653">Protein transport</keyword>
<evidence type="ECO:0000313" key="15">
    <source>
        <dbReference type="EMBL" id="EPS32922.1"/>
    </source>
</evidence>
<evidence type="ECO:0000256" key="2">
    <source>
        <dbReference type="ARBA" id="ARBA00022448"/>
    </source>
</evidence>
<dbReference type="PROSITE" id="PS50005">
    <property type="entry name" value="TPR"/>
    <property type="match status" value="1"/>
</dbReference>
<evidence type="ECO:0000256" key="10">
    <source>
        <dbReference type="PROSITE-ProRule" id="PRU00175"/>
    </source>
</evidence>
<evidence type="ECO:0000256" key="6">
    <source>
        <dbReference type="ARBA" id="ARBA00022927"/>
    </source>
</evidence>
<dbReference type="GO" id="GO:0007033">
    <property type="term" value="P:vacuole organization"/>
    <property type="evidence" value="ECO:0007669"/>
    <property type="project" value="TreeGrafter"/>
</dbReference>
<keyword evidence="4 10" id="KW-0863">Zinc-finger</keyword>
<keyword evidence="16" id="KW-1185">Reference proteome</keyword>
<dbReference type="FunFam" id="1.25.40.10:FF:000440">
    <property type="entry name" value="E3 ubiquitin-protein ligase PEP5"/>
    <property type="match status" value="1"/>
</dbReference>
<evidence type="ECO:0000259" key="14">
    <source>
        <dbReference type="PROSITE" id="PS50089"/>
    </source>
</evidence>
<dbReference type="Gene3D" id="2.130.10.10">
    <property type="entry name" value="YVTN repeat-like/Quinoprotein amine dehydrogenase"/>
    <property type="match status" value="1"/>
</dbReference>
<dbReference type="InterPro" id="IPR000547">
    <property type="entry name" value="Clathrin_H-chain/VPS_repeat"/>
</dbReference>
<dbReference type="Gene3D" id="3.30.40.10">
    <property type="entry name" value="Zinc/RING finger domain, C3HC4 (zinc finger)"/>
    <property type="match status" value="1"/>
</dbReference>
<evidence type="ECO:0000256" key="11">
    <source>
        <dbReference type="PROSITE-ProRule" id="PRU00339"/>
    </source>
</evidence>
<comment type="similarity">
    <text evidence="1 9">Belongs to the VPS11 family.</text>
</comment>
<dbReference type="PANTHER" id="PTHR23323">
    <property type="entry name" value="VACUOLAR PROTEIN SORTING-ASSOCIATED PROTEIN"/>
    <property type="match status" value="1"/>
</dbReference>
<proteinExistence type="inferred from homology"/>
<dbReference type="InterPro" id="IPR057307">
    <property type="entry name" value="PEP5_VPS11_N"/>
</dbReference>
<evidence type="ECO:0000256" key="13">
    <source>
        <dbReference type="SAM" id="MobiDB-lite"/>
    </source>
</evidence>
<dbReference type="GO" id="GO:0006886">
    <property type="term" value="P:intracellular protein transport"/>
    <property type="evidence" value="ECO:0007669"/>
    <property type="project" value="UniProtKB-UniRule"/>
</dbReference>
<dbReference type="InterPro" id="IPR019734">
    <property type="entry name" value="TPR_rpt"/>
</dbReference>
<keyword evidence="9" id="KW-0808">Transferase</keyword>
<dbReference type="SUPFAM" id="SSF48371">
    <property type="entry name" value="ARM repeat"/>
    <property type="match status" value="1"/>
</dbReference>
<keyword evidence="9" id="KW-0926">Vacuole</keyword>
<dbReference type="GO" id="GO:0000329">
    <property type="term" value="C:fungal-type vacuole membrane"/>
    <property type="evidence" value="ECO:0007669"/>
    <property type="project" value="UniProtKB-UniRule"/>
</dbReference>
<dbReference type="GO" id="GO:0008270">
    <property type="term" value="F:zinc ion binding"/>
    <property type="evidence" value="ECO:0007669"/>
    <property type="project" value="UniProtKB-KW"/>
</dbReference>
<keyword evidence="5" id="KW-0862">Zinc</keyword>
<gene>
    <name evidence="15" type="ORF">PDE_07883</name>
</gene>
<organism evidence="15 16">
    <name type="scientific">Penicillium oxalicum (strain 114-2 / CGMCC 5302)</name>
    <name type="common">Penicillium decumbens</name>
    <dbReference type="NCBI Taxonomy" id="933388"/>
    <lineage>
        <taxon>Eukaryota</taxon>
        <taxon>Fungi</taxon>
        <taxon>Dikarya</taxon>
        <taxon>Ascomycota</taxon>
        <taxon>Pezizomycotina</taxon>
        <taxon>Eurotiomycetes</taxon>
        <taxon>Eurotiomycetidae</taxon>
        <taxon>Eurotiales</taxon>
        <taxon>Aspergillaceae</taxon>
        <taxon>Penicillium</taxon>
    </lineage>
</organism>
<dbReference type="GO" id="GO:0030897">
    <property type="term" value="C:HOPS complex"/>
    <property type="evidence" value="ECO:0007669"/>
    <property type="project" value="UniProtKB-UniRule"/>
</dbReference>
<dbReference type="InterPro" id="IPR024763">
    <property type="entry name" value="VPS11_C"/>
</dbReference>
<dbReference type="InterPro" id="IPR015943">
    <property type="entry name" value="WD40/YVTN_repeat-like_dom_sf"/>
</dbReference>
<dbReference type="Proteomes" id="UP000019376">
    <property type="component" value="Unassembled WGS sequence"/>
</dbReference>
<reference evidence="15 16" key="1">
    <citation type="journal article" date="2013" name="PLoS ONE">
        <title>Genomic and secretomic analyses reveal unique features of the lignocellulolytic enzyme system of Penicillium decumbens.</title>
        <authorList>
            <person name="Liu G."/>
            <person name="Zhang L."/>
            <person name="Wei X."/>
            <person name="Zou G."/>
            <person name="Qin Y."/>
            <person name="Ma L."/>
            <person name="Li J."/>
            <person name="Zheng H."/>
            <person name="Wang S."/>
            <person name="Wang C."/>
            <person name="Xun L."/>
            <person name="Zhao G.-P."/>
            <person name="Zhou Z."/>
            <person name="Qu Y."/>
        </authorList>
    </citation>
    <scope>NUCLEOTIDE SEQUENCE [LARGE SCALE GENOMIC DNA]</scope>
    <source>
        <strain evidence="16">114-2 / CGMCC 5302</strain>
    </source>
</reference>
<accession>S8BD83</accession>
<dbReference type="eggNOG" id="KOG2114">
    <property type="taxonomic scope" value="Eukaryota"/>
</dbReference>
<keyword evidence="7 9" id="KW-0472">Membrane</keyword>
<dbReference type="GO" id="GO:0048284">
    <property type="term" value="P:organelle fusion"/>
    <property type="evidence" value="ECO:0007669"/>
    <property type="project" value="TreeGrafter"/>
</dbReference>
<dbReference type="OrthoDB" id="26184at2759"/>
<dbReference type="SUPFAM" id="SSF57850">
    <property type="entry name" value="RING/U-box"/>
    <property type="match status" value="1"/>
</dbReference>
<dbReference type="InterPro" id="IPR036322">
    <property type="entry name" value="WD40_repeat_dom_sf"/>
</dbReference>
<dbReference type="GO" id="GO:0030674">
    <property type="term" value="F:protein-macromolecule adaptor activity"/>
    <property type="evidence" value="ECO:0007669"/>
    <property type="project" value="TreeGrafter"/>
</dbReference>
<dbReference type="CDD" id="cd16688">
    <property type="entry name" value="RING-H2_Vps11"/>
    <property type="match status" value="1"/>
</dbReference>
<dbReference type="InterPro" id="IPR001841">
    <property type="entry name" value="Znf_RING"/>
</dbReference>
<dbReference type="InterPro" id="IPR011990">
    <property type="entry name" value="TPR-like_helical_dom_sf"/>
</dbReference>
<dbReference type="InterPro" id="IPR016024">
    <property type="entry name" value="ARM-type_fold"/>
</dbReference>
<evidence type="ECO:0000256" key="3">
    <source>
        <dbReference type="ARBA" id="ARBA00022723"/>
    </source>
</evidence>
<dbReference type="EMBL" id="KB644414">
    <property type="protein sequence ID" value="EPS32922.1"/>
    <property type="molecule type" value="Genomic_DNA"/>
</dbReference>
<name>S8BD83_PENO1</name>
<evidence type="ECO:0000256" key="12">
    <source>
        <dbReference type="PROSITE-ProRule" id="PRU01006"/>
    </source>
</evidence>
<comment type="catalytic activity">
    <reaction evidence="9">
        <text>S-ubiquitinyl-[E2 ubiquitin-conjugating enzyme]-L-cysteine + [acceptor protein]-L-lysine = [E2 ubiquitin-conjugating enzyme]-L-cysteine + N(6)-ubiquitinyl-[acceptor protein]-L-lysine.</text>
        <dbReference type="EC" id="2.3.2.27"/>
    </reaction>
</comment>
<evidence type="ECO:0000256" key="8">
    <source>
        <dbReference type="ARBA" id="ARBA00029433"/>
    </source>
</evidence>
<dbReference type="InterPro" id="IPR013083">
    <property type="entry name" value="Znf_RING/FYVE/PHD"/>
</dbReference>
<evidence type="ECO:0000256" key="4">
    <source>
        <dbReference type="ARBA" id="ARBA00022771"/>
    </source>
</evidence>
<dbReference type="SUPFAM" id="SSF50978">
    <property type="entry name" value="WD40 repeat-like"/>
    <property type="match status" value="1"/>
</dbReference>
<dbReference type="PhylomeDB" id="S8BD83"/>
<dbReference type="PIRSF" id="PIRSF007860">
    <property type="entry name" value="VPS11"/>
    <property type="match status" value="1"/>
</dbReference>
<dbReference type="Pfam" id="PF17122">
    <property type="entry name" value="zf-C3H2C3"/>
    <property type="match status" value="1"/>
</dbReference>
<dbReference type="GO" id="GO:0006904">
    <property type="term" value="P:vesicle docking involved in exocytosis"/>
    <property type="evidence" value="ECO:0007669"/>
    <property type="project" value="TreeGrafter"/>
</dbReference>
<dbReference type="GO" id="GO:0033263">
    <property type="term" value="C:CORVET complex"/>
    <property type="evidence" value="ECO:0007669"/>
    <property type="project" value="UniProtKB-UniRule"/>
</dbReference>
<dbReference type="EC" id="2.3.2.27" evidence="9"/>
<keyword evidence="11" id="KW-0802">TPR repeat</keyword>
<dbReference type="AlphaFoldDB" id="S8BD83"/>
<evidence type="ECO:0000256" key="5">
    <source>
        <dbReference type="ARBA" id="ARBA00022833"/>
    </source>
</evidence>
<dbReference type="PROSITE" id="PS50236">
    <property type="entry name" value="CHCR"/>
    <property type="match status" value="1"/>
</dbReference>
<keyword evidence="3" id="KW-0479">Metal-binding</keyword>
<dbReference type="Pfam" id="PF23341">
    <property type="entry name" value="PEP5_VPS11_N"/>
    <property type="match status" value="1"/>
</dbReference>
<comment type="subunit">
    <text evidence="9">Component of the homotypic vacuole fusion and vacuole protein sorting (HOPS) complex. Component of the class C core vacuole/endosome tethering (CORVET) complex.</text>
</comment>
<feature type="repeat" description="TPR" evidence="11">
    <location>
        <begin position="377"/>
        <end position="410"/>
    </location>
</feature>
<dbReference type="GO" id="GO:0007032">
    <property type="term" value="P:endosome organization"/>
    <property type="evidence" value="ECO:0007669"/>
    <property type="project" value="TreeGrafter"/>
</dbReference>
<dbReference type="GO" id="GO:0061630">
    <property type="term" value="F:ubiquitin protein ligase activity"/>
    <property type="evidence" value="ECO:0007669"/>
    <property type="project" value="UniProtKB-EC"/>
</dbReference>
<dbReference type="PROSITE" id="PS50089">
    <property type="entry name" value="ZF_RING_2"/>
    <property type="match status" value="1"/>
</dbReference>
<feature type="domain" description="RING-type" evidence="14">
    <location>
        <begin position="861"/>
        <end position="898"/>
    </location>
</feature>
<evidence type="ECO:0000256" key="7">
    <source>
        <dbReference type="ARBA" id="ARBA00023136"/>
    </source>
</evidence>
<evidence type="ECO:0000256" key="1">
    <source>
        <dbReference type="ARBA" id="ARBA00007070"/>
    </source>
</evidence>
<dbReference type="Gene3D" id="1.25.40.10">
    <property type="entry name" value="Tetratricopeptide repeat domain"/>
    <property type="match status" value="1"/>
</dbReference>
<sequence>MALTSWKAFNFVDVTPVKLPEDSSALFGTDLASLCTGSANLFVGTVDGFVHIVSSSFRILRSFKAHDAGSITHMKQIAGTSLLVTIAEDLLNEPVLKVWALDTEKKDGGPKCLSTVSVQNARRQFPISAVAIVDDLSQVAVGFANGSVTIIRGDLIHDRGARQRIVFESEEPITGLETQIGAVSLLYISTTSRILTLVIAGRGQGQPARVLEDTGCALGCMTLDQETGQILIAREDAIYNYGPRGRGPSYAFESPKTSINAFHDYVALVCPPKATSVKADPLRRYGVTPAEEILGTTTFTLLDTDLKFIAHTESLLSPMKRIFVEWGDLFLLTTEGKLYRYREKSLQQRLEILYERNLYILAINLAQKIGIDPLQQNAIYRRYGDFLYQRGDYDTAMQQYLRAIDNTEPSQVIRKYLDTQRIHNLIEYLEELHDHGRATVDHTTLLLNCYAKLKDTTKLDSFIKAPGELKFDLETAIAMCRQGGYFEQAAFLATKHGENDMVVDILIEDSKKYAEAVEYIWRLSPEGAYHNLMKYARVLLNHCSAETTELFKAYYTGQYRPRTTVEAPPAPQAQPTSTLQSLASLLPLRYVTGPSSSQAAVETSPAEEEPAPKLPPRYEIPKPRTAFSAFVDHPHNFIDFLETLAQEPGLSKEAQVDLFTTLFEMYLDAAKSTKDSTQRQKWEDKAKKLIEDKETPISTSNVLLLSDLSSFKEGSTLVREQEGLRLDIFRSFTSAKDTQGAIQALHRYGPDEPQLYIDALTYFASSPQILEEAGDELDNVLQRIQDDGLLSPLQVIQAVSNNAVITMGRLKKYLGDNIASEDKQIKTNQRLISSYKTETAAKKQELDNLATQPVVFQSRRCQSCGGTLDLPTIHFLCRHSFHERCLNRVDEDAQCPVCAPTNATLRAIRQRQIDSADQHDLFKAELSRSKDRFGVVSEFFGRGVMRASSTMDG</sequence>
<dbReference type="Pfam" id="PF23356">
    <property type="entry name" value="TPR_PEP5_VPS11"/>
    <property type="match status" value="2"/>
</dbReference>
<keyword evidence="9" id="KW-0833">Ubl conjugation pathway</keyword>
<feature type="region of interest" description="Disordered" evidence="13">
    <location>
        <begin position="595"/>
        <end position="618"/>
    </location>
</feature>
<dbReference type="STRING" id="933388.S8BD83"/>
<dbReference type="PANTHER" id="PTHR23323:SF24">
    <property type="entry name" value="VACUOLAR PROTEIN SORTING-ASSOCIATED PROTEIN 11 HOMOLOG"/>
    <property type="match status" value="1"/>
</dbReference>
<dbReference type="HOGENOM" id="CLU_001287_0_0_1"/>
<evidence type="ECO:0000256" key="9">
    <source>
        <dbReference type="PIRNR" id="PIRNR007860"/>
    </source>
</evidence>
<dbReference type="FunFam" id="3.30.40.10:FF:000639">
    <property type="entry name" value="E3 ubiquitin-protein ligase PEP5"/>
    <property type="match status" value="1"/>
</dbReference>
<feature type="repeat" description="CHCR" evidence="12">
    <location>
        <begin position="400"/>
        <end position="545"/>
    </location>
</feature>
<keyword evidence="2 9" id="KW-0813">Transport</keyword>
<evidence type="ECO:0000313" key="16">
    <source>
        <dbReference type="Proteomes" id="UP000019376"/>
    </source>
</evidence>
<comment type="subcellular location">
    <subcellularLocation>
        <location evidence="8">Endomembrane system</location>
        <topology evidence="8">Peripheral membrane protein</topology>
        <orientation evidence="8">Cytoplasmic side</orientation>
    </subcellularLocation>
    <subcellularLocation>
        <location evidence="9">Vacuole membrane</location>
        <topology evidence="9">Peripheral membrane protein</topology>
        <orientation evidence="9">Cytoplasmic side</orientation>
    </subcellularLocation>
</comment>
<dbReference type="InterPro" id="IPR057308">
    <property type="entry name" value="CHCR_PEP5_VPS11"/>
</dbReference>